<dbReference type="InterPro" id="IPR050490">
    <property type="entry name" value="Bact_solute-bd_prot1"/>
</dbReference>
<dbReference type="PANTHER" id="PTHR43649">
    <property type="entry name" value="ARABINOSE-BINDING PROTEIN-RELATED"/>
    <property type="match status" value="1"/>
</dbReference>
<organism evidence="4 5">
    <name type="scientific">Streptomyces ossamyceticus</name>
    <dbReference type="NCBI Taxonomy" id="249581"/>
    <lineage>
        <taxon>Bacteria</taxon>
        <taxon>Bacillati</taxon>
        <taxon>Actinomycetota</taxon>
        <taxon>Actinomycetes</taxon>
        <taxon>Kitasatosporales</taxon>
        <taxon>Streptomycetaceae</taxon>
        <taxon>Streptomyces</taxon>
    </lineage>
</organism>
<dbReference type="InterPro" id="IPR006059">
    <property type="entry name" value="SBP"/>
</dbReference>
<reference evidence="4 5" key="1">
    <citation type="submission" date="2024-06" db="EMBL/GenBank/DDBJ databases">
        <title>The Natural Products Discovery Center: Release of the First 8490 Sequenced Strains for Exploring Actinobacteria Biosynthetic Diversity.</title>
        <authorList>
            <person name="Kalkreuter E."/>
            <person name="Kautsar S.A."/>
            <person name="Yang D."/>
            <person name="Bader C.D."/>
            <person name="Teijaro C.N."/>
            <person name="Fluegel L."/>
            <person name="Davis C.M."/>
            <person name="Simpson J.R."/>
            <person name="Lauterbach L."/>
            <person name="Steele A.D."/>
            <person name="Gui C."/>
            <person name="Meng S."/>
            <person name="Li G."/>
            <person name="Viehrig K."/>
            <person name="Ye F."/>
            <person name="Su P."/>
            <person name="Kiefer A.F."/>
            <person name="Nichols A."/>
            <person name="Cepeda A.J."/>
            <person name="Yan W."/>
            <person name="Fan B."/>
            <person name="Jiang Y."/>
            <person name="Adhikari A."/>
            <person name="Zheng C.-J."/>
            <person name="Schuster L."/>
            <person name="Cowan T.M."/>
            <person name="Smanski M.J."/>
            <person name="Chevrette M.G."/>
            <person name="De Carvalho L.P.S."/>
            <person name="Shen B."/>
        </authorList>
    </citation>
    <scope>NUCLEOTIDE SEQUENCE [LARGE SCALE GENOMIC DNA]</scope>
    <source>
        <strain evidence="4 5">NPDC006434</strain>
    </source>
</reference>
<keyword evidence="2" id="KW-0813">Transport</keyword>
<comment type="similarity">
    <text evidence="1">Belongs to the bacterial solute-binding protein 1 family.</text>
</comment>
<dbReference type="Gene3D" id="3.40.190.10">
    <property type="entry name" value="Periplasmic binding protein-like II"/>
    <property type="match status" value="1"/>
</dbReference>
<dbReference type="PROSITE" id="PS01037">
    <property type="entry name" value="SBP_BACTERIAL_1"/>
    <property type="match status" value="1"/>
</dbReference>
<evidence type="ECO:0000256" key="1">
    <source>
        <dbReference type="ARBA" id="ARBA00008520"/>
    </source>
</evidence>
<evidence type="ECO:0000313" key="5">
    <source>
        <dbReference type="Proteomes" id="UP001550210"/>
    </source>
</evidence>
<comment type="caution">
    <text evidence="4">The sequence shown here is derived from an EMBL/GenBank/DDBJ whole genome shotgun (WGS) entry which is preliminary data.</text>
</comment>
<keyword evidence="5" id="KW-1185">Reference proteome</keyword>
<evidence type="ECO:0000256" key="3">
    <source>
        <dbReference type="ARBA" id="ARBA00022729"/>
    </source>
</evidence>
<sequence length="406" mass="43738">MSTLAGCGAGETDGQKVTLKLVAADYGDSKANSSQKYWDDLVTAYEKDHPDVEIDVTVHSWNDIDREVKEMVDAGEAPDMAQIGTFADYAAAGKLYEVDDLLSIPVQGNFLGQLANAGKVRRASYGMPFAASTRVLFYNKKLFAKAGLDDAPRTWGELAADAEALRAAGTKTPYALPLGPEEAQAETMQWLLSGGAGYVDNVGTYQLDSDDNVRTFTWLKKELVDKGLTGPTAPGKLNRADAFEAFARGEVGMLNGHPSLMKMAEDKGVEFGTAALPGREGRSRSALGVTDWMMAFKQNGHQEEIGDFLDYVYADKNVLAFSREYDLLPVTSSASQAMAGDKDTADLTPFLTELPSAELYPVGKTSWAEVSAAVKREIGKAVSSNAKPQVVLERLQETAMAAGRED</sequence>
<dbReference type="EMBL" id="JBEXPZ010000033">
    <property type="protein sequence ID" value="MET9847763.1"/>
    <property type="molecule type" value="Genomic_DNA"/>
</dbReference>
<dbReference type="PANTHER" id="PTHR43649:SF30">
    <property type="entry name" value="ABC TRANSPORTER SUBSTRATE-BINDING PROTEIN"/>
    <property type="match status" value="1"/>
</dbReference>
<dbReference type="RefSeq" id="WP_355399201.1">
    <property type="nucleotide sequence ID" value="NZ_JBEGHN010000060.1"/>
</dbReference>
<dbReference type="SUPFAM" id="SSF53850">
    <property type="entry name" value="Periplasmic binding protein-like II"/>
    <property type="match status" value="1"/>
</dbReference>
<dbReference type="Pfam" id="PF01547">
    <property type="entry name" value="SBP_bac_1"/>
    <property type="match status" value="1"/>
</dbReference>
<evidence type="ECO:0000256" key="2">
    <source>
        <dbReference type="ARBA" id="ARBA00022448"/>
    </source>
</evidence>
<proteinExistence type="inferred from homology"/>
<gene>
    <name evidence="4" type="ORF">ABZZ21_25085</name>
</gene>
<keyword evidence="3" id="KW-0732">Signal</keyword>
<accession>A0ABV2V1R2</accession>
<dbReference type="Proteomes" id="UP001550210">
    <property type="component" value="Unassembled WGS sequence"/>
</dbReference>
<evidence type="ECO:0000313" key="4">
    <source>
        <dbReference type="EMBL" id="MET9847763.1"/>
    </source>
</evidence>
<dbReference type="InterPro" id="IPR006061">
    <property type="entry name" value="SBP_1_CS"/>
</dbReference>
<name>A0ABV2V1R2_9ACTN</name>
<protein>
    <submittedName>
        <fullName evidence="4">Extracellular solute-binding protein</fullName>
    </submittedName>
</protein>